<reference evidence="3" key="1">
    <citation type="submission" date="2020-06" db="EMBL/GenBank/DDBJ databases">
        <authorList>
            <consortium name="Plant Systems Biology data submission"/>
        </authorList>
    </citation>
    <scope>NUCLEOTIDE SEQUENCE</scope>
    <source>
        <strain evidence="3">D6</strain>
    </source>
</reference>
<keyword evidence="4" id="KW-1185">Reference proteome</keyword>
<comment type="caution">
    <text evidence="3">The sequence shown here is derived from an EMBL/GenBank/DDBJ whole genome shotgun (WGS) entry which is preliminary data.</text>
</comment>
<name>A0A9N8HEU5_9STRA</name>
<keyword evidence="2" id="KW-0732">Signal</keyword>
<feature type="region of interest" description="Disordered" evidence="1">
    <location>
        <begin position="239"/>
        <end position="258"/>
    </location>
</feature>
<protein>
    <submittedName>
        <fullName evidence="3">Uncharacterized protein</fullName>
    </submittedName>
</protein>
<evidence type="ECO:0000256" key="2">
    <source>
        <dbReference type="SAM" id="SignalP"/>
    </source>
</evidence>
<dbReference type="AlphaFoldDB" id="A0A9N8HEU5"/>
<dbReference type="EMBL" id="CAICTM010000425">
    <property type="protein sequence ID" value="CAB9510222.1"/>
    <property type="molecule type" value="Genomic_DNA"/>
</dbReference>
<feature type="compositionally biased region" description="Pro residues" evidence="1">
    <location>
        <begin position="248"/>
        <end position="258"/>
    </location>
</feature>
<accession>A0A9N8HEU5</accession>
<evidence type="ECO:0000313" key="3">
    <source>
        <dbReference type="EMBL" id="CAB9510222.1"/>
    </source>
</evidence>
<organism evidence="3 4">
    <name type="scientific">Seminavis robusta</name>
    <dbReference type="NCBI Taxonomy" id="568900"/>
    <lineage>
        <taxon>Eukaryota</taxon>
        <taxon>Sar</taxon>
        <taxon>Stramenopiles</taxon>
        <taxon>Ochrophyta</taxon>
        <taxon>Bacillariophyta</taxon>
        <taxon>Bacillariophyceae</taxon>
        <taxon>Bacillariophycidae</taxon>
        <taxon>Naviculales</taxon>
        <taxon>Naviculaceae</taxon>
        <taxon>Seminavis</taxon>
    </lineage>
</organism>
<evidence type="ECO:0000256" key="1">
    <source>
        <dbReference type="SAM" id="MobiDB-lite"/>
    </source>
</evidence>
<sequence>MRFICCPLFILSSIQVLRVPQANAFVSTPCHLVRRQGQFPDLSVPSHIKRPLLFSSSTNDDNEQEGEELSPERVAELIEVSFVNGVMQLSQGYVETIKLFIASVISGYSLGISPQRLMEYVAACPDQSANRPLMDEEIQLRSTWIQVVYLVLEQVGYLEKTEGDDDDGEEEVDASVRETYESAIPLLKQLKENGESFEGQKIFSKLSMEPPENPLEEALAAQSLKVAWLTLVVLEEEEQCLEDKKPTKPQPPIPGAFN</sequence>
<gene>
    <name evidence="3" type="ORF">SEMRO_426_G140500.1</name>
</gene>
<proteinExistence type="predicted"/>
<feature type="chain" id="PRO_5040447676" evidence="2">
    <location>
        <begin position="25"/>
        <end position="258"/>
    </location>
</feature>
<evidence type="ECO:0000313" key="4">
    <source>
        <dbReference type="Proteomes" id="UP001153069"/>
    </source>
</evidence>
<dbReference type="Proteomes" id="UP001153069">
    <property type="component" value="Unassembled WGS sequence"/>
</dbReference>
<feature type="signal peptide" evidence="2">
    <location>
        <begin position="1"/>
        <end position="24"/>
    </location>
</feature>